<dbReference type="InParanoid" id="A0A3N7EVF6"/>
<reference evidence="1 2" key="1">
    <citation type="journal article" date="2006" name="Science">
        <title>The genome of black cottonwood, Populus trichocarpa (Torr. &amp; Gray).</title>
        <authorList>
            <person name="Tuskan G.A."/>
            <person name="Difazio S."/>
            <person name="Jansson S."/>
            <person name="Bohlmann J."/>
            <person name="Grigoriev I."/>
            <person name="Hellsten U."/>
            <person name="Putnam N."/>
            <person name="Ralph S."/>
            <person name="Rombauts S."/>
            <person name="Salamov A."/>
            <person name="Schein J."/>
            <person name="Sterck L."/>
            <person name="Aerts A."/>
            <person name="Bhalerao R.R."/>
            <person name="Bhalerao R.P."/>
            <person name="Blaudez D."/>
            <person name="Boerjan W."/>
            <person name="Brun A."/>
            <person name="Brunner A."/>
            <person name="Busov V."/>
            <person name="Campbell M."/>
            <person name="Carlson J."/>
            <person name="Chalot M."/>
            <person name="Chapman J."/>
            <person name="Chen G.L."/>
            <person name="Cooper D."/>
            <person name="Coutinho P.M."/>
            <person name="Couturier J."/>
            <person name="Covert S."/>
            <person name="Cronk Q."/>
            <person name="Cunningham R."/>
            <person name="Davis J."/>
            <person name="Degroeve S."/>
            <person name="Dejardin A."/>
            <person name="Depamphilis C."/>
            <person name="Detter J."/>
            <person name="Dirks B."/>
            <person name="Dubchak I."/>
            <person name="Duplessis S."/>
            <person name="Ehlting J."/>
            <person name="Ellis B."/>
            <person name="Gendler K."/>
            <person name="Goodstein D."/>
            <person name="Gribskov M."/>
            <person name="Grimwood J."/>
            <person name="Groover A."/>
            <person name="Gunter L."/>
            <person name="Hamberger B."/>
            <person name="Heinze B."/>
            <person name="Helariutta Y."/>
            <person name="Henrissat B."/>
            <person name="Holligan D."/>
            <person name="Holt R."/>
            <person name="Huang W."/>
            <person name="Islam-Faridi N."/>
            <person name="Jones S."/>
            <person name="Jones-Rhoades M."/>
            <person name="Jorgensen R."/>
            <person name="Joshi C."/>
            <person name="Kangasjarvi J."/>
            <person name="Karlsson J."/>
            <person name="Kelleher C."/>
            <person name="Kirkpatrick R."/>
            <person name="Kirst M."/>
            <person name="Kohler A."/>
            <person name="Kalluri U."/>
            <person name="Larimer F."/>
            <person name="Leebens-Mack J."/>
            <person name="Leple J.C."/>
            <person name="Locascio P."/>
            <person name="Lou Y."/>
            <person name="Lucas S."/>
            <person name="Martin F."/>
            <person name="Montanini B."/>
            <person name="Napoli C."/>
            <person name="Nelson D.R."/>
            <person name="Nelson C."/>
            <person name="Nieminen K."/>
            <person name="Nilsson O."/>
            <person name="Pereda V."/>
            <person name="Peter G."/>
            <person name="Philippe R."/>
            <person name="Pilate G."/>
            <person name="Poliakov A."/>
            <person name="Razumovskaya J."/>
            <person name="Richardson P."/>
            <person name="Rinaldi C."/>
            <person name="Ritland K."/>
            <person name="Rouze P."/>
            <person name="Ryaboy D."/>
            <person name="Schmutz J."/>
            <person name="Schrader J."/>
            <person name="Segerman B."/>
            <person name="Shin H."/>
            <person name="Siddiqui A."/>
            <person name="Sterky F."/>
            <person name="Terry A."/>
            <person name="Tsai C.J."/>
            <person name="Uberbacher E."/>
            <person name="Unneberg P."/>
            <person name="Vahala J."/>
            <person name="Wall K."/>
            <person name="Wessler S."/>
            <person name="Yang G."/>
            <person name="Yin T."/>
            <person name="Douglas C."/>
            <person name="Marra M."/>
            <person name="Sandberg G."/>
            <person name="Van de Peer Y."/>
            <person name="Rokhsar D."/>
        </authorList>
    </citation>
    <scope>NUCLEOTIDE SEQUENCE [LARGE SCALE GENOMIC DNA]</scope>
    <source>
        <strain evidence="2">cv. Nisqually</strain>
    </source>
</reference>
<sequence length="38" mass="4135">MLFFCLSHTNPVSLTIPHSTISCKGKRPFGKPTSLSNS</sequence>
<gene>
    <name evidence="1" type="ORF">POPTR_005G011850</name>
</gene>
<organism evidence="1 2">
    <name type="scientific">Populus trichocarpa</name>
    <name type="common">Western balsam poplar</name>
    <name type="synonym">Populus balsamifera subsp. trichocarpa</name>
    <dbReference type="NCBI Taxonomy" id="3694"/>
    <lineage>
        <taxon>Eukaryota</taxon>
        <taxon>Viridiplantae</taxon>
        <taxon>Streptophyta</taxon>
        <taxon>Embryophyta</taxon>
        <taxon>Tracheophyta</taxon>
        <taxon>Spermatophyta</taxon>
        <taxon>Magnoliopsida</taxon>
        <taxon>eudicotyledons</taxon>
        <taxon>Gunneridae</taxon>
        <taxon>Pentapetalae</taxon>
        <taxon>rosids</taxon>
        <taxon>fabids</taxon>
        <taxon>Malpighiales</taxon>
        <taxon>Salicaceae</taxon>
        <taxon>Saliceae</taxon>
        <taxon>Populus</taxon>
    </lineage>
</organism>
<keyword evidence="2" id="KW-1185">Reference proteome</keyword>
<dbReference type="Proteomes" id="UP000006729">
    <property type="component" value="Chromosome 5"/>
</dbReference>
<evidence type="ECO:0000313" key="1">
    <source>
        <dbReference type="EMBL" id="RQO89856.1"/>
    </source>
</evidence>
<protein>
    <submittedName>
        <fullName evidence="1">Uncharacterized protein</fullName>
    </submittedName>
</protein>
<dbReference type="AlphaFoldDB" id="A0A3N7EVF6"/>
<name>A0A3N7EVF6_POPTR</name>
<evidence type="ECO:0000313" key="2">
    <source>
        <dbReference type="Proteomes" id="UP000006729"/>
    </source>
</evidence>
<accession>A0A3N7EVF6</accession>
<dbReference type="EMBL" id="CM009294">
    <property type="protein sequence ID" value="RQO89856.1"/>
    <property type="molecule type" value="Genomic_DNA"/>
</dbReference>
<proteinExistence type="predicted"/>